<dbReference type="InterPro" id="IPR023780">
    <property type="entry name" value="Chromo_domain"/>
</dbReference>
<feature type="region of interest" description="Disordered" evidence="2">
    <location>
        <begin position="525"/>
        <end position="547"/>
    </location>
</feature>
<reference evidence="4 5" key="1">
    <citation type="journal article" date="2018" name="PLoS Genet.">
        <title>Repeat elements organise 3D genome structure and mediate transcription in the filamentous fungus Epichloe festucae.</title>
        <authorList>
            <person name="Winter D.J."/>
            <person name="Ganley A.R.D."/>
            <person name="Young C.A."/>
            <person name="Liachko I."/>
            <person name="Schardl C.L."/>
            <person name="Dupont P.Y."/>
            <person name="Berry D."/>
            <person name="Ram A."/>
            <person name="Scott B."/>
            <person name="Cox M.P."/>
        </authorList>
    </citation>
    <scope>NUCLEOTIDE SEQUENCE [LARGE SCALE GENOMIC DNA]</scope>
    <source>
        <strain evidence="4 5">Fl1</strain>
    </source>
</reference>
<dbReference type="Pfam" id="PF00385">
    <property type="entry name" value="Chromo"/>
    <property type="match status" value="1"/>
</dbReference>
<proteinExistence type="predicted"/>
<feature type="compositionally biased region" description="Polar residues" evidence="2">
    <location>
        <begin position="351"/>
        <end position="363"/>
    </location>
</feature>
<dbReference type="PROSITE" id="PS50013">
    <property type="entry name" value="CHROMO_2"/>
    <property type="match status" value="1"/>
</dbReference>
<dbReference type="InterPro" id="IPR000953">
    <property type="entry name" value="Chromo/chromo_shadow_dom"/>
</dbReference>
<feature type="region of interest" description="Disordered" evidence="2">
    <location>
        <begin position="252"/>
        <end position="392"/>
    </location>
</feature>
<feature type="region of interest" description="Disordered" evidence="2">
    <location>
        <begin position="1"/>
        <end position="38"/>
    </location>
</feature>
<feature type="compositionally biased region" description="Basic residues" evidence="2">
    <location>
        <begin position="364"/>
        <end position="381"/>
    </location>
</feature>
<dbReference type="Proteomes" id="UP000594364">
    <property type="component" value="Chromosome 6"/>
</dbReference>
<dbReference type="GO" id="GO:0006338">
    <property type="term" value="P:chromatin remodeling"/>
    <property type="evidence" value="ECO:0007669"/>
    <property type="project" value="UniProtKB-ARBA"/>
</dbReference>
<accession>A0A7U3SNZ2</accession>
<evidence type="ECO:0000256" key="2">
    <source>
        <dbReference type="SAM" id="MobiDB-lite"/>
    </source>
</evidence>
<feature type="domain" description="Chromo" evidence="3">
    <location>
        <begin position="397"/>
        <end position="464"/>
    </location>
</feature>
<dbReference type="AlphaFoldDB" id="A0A7U3SNZ2"/>
<feature type="compositionally biased region" description="Polar residues" evidence="2">
    <location>
        <begin position="274"/>
        <end position="284"/>
    </location>
</feature>
<organism evidence="4 5">
    <name type="scientific">Epichloe festucae (strain Fl1)</name>
    <dbReference type="NCBI Taxonomy" id="877507"/>
    <lineage>
        <taxon>Eukaryota</taxon>
        <taxon>Fungi</taxon>
        <taxon>Dikarya</taxon>
        <taxon>Ascomycota</taxon>
        <taxon>Pezizomycotina</taxon>
        <taxon>Sordariomycetes</taxon>
        <taxon>Hypocreomycetidae</taxon>
        <taxon>Hypocreales</taxon>
        <taxon>Clavicipitaceae</taxon>
        <taxon>Epichloe</taxon>
    </lineage>
</organism>
<dbReference type="InterPro" id="IPR016197">
    <property type="entry name" value="Chromo-like_dom_sf"/>
</dbReference>
<evidence type="ECO:0000313" key="4">
    <source>
        <dbReference type="EMBL" id="QPH18204.1"/>
    </source>
</evidence>
<gene>
    <name evidence="4" type="ORF">C2857_003199</name>
</gene>
<feature type="region of interest" description="Disordered" evidence="2">
    <location>
        <begin position="459"/>
        <end position="511"/>
    </location>
</feature>
<dbReference type="Gene3D" id="2.40.50.40">
    <property type="match status" value="1"/>
</dbReference>
<feature type="region of interest" description="Disordered" evidence="2">
    <location>
        <begin position="136"/>
        <end position="220"/>
    </location>
</feature>
<protein>
    <recommendedName>
        <fullName evidence="3">Chromo domain-containing protein</fullName>
    </recommendedName>
</protein>
<keyword evidence="5" id="KW-1185">Reference proteome</keyword>
<name>A0A7U3SNZ2_EPIFF</name>
<dbReference type="OrthoDB" id="3543857at2759"/>
<dbReference type="CDD" id="cd00024">
    <property type="entry name" value="CD_CSD"/>
    <property type="match status" value="1"/>
</dbReference>
<comment type="subunit">
    <text evidence="1">Component of the NuA4 histone acetyltransferase complex.</text>
</comment>
<dbReference type="SUPFAM" id="SSF54160">
    <property type="entry name" value="Chromo domain-like"/>
    <property type="match status" value="1"/>
</dbReference>
<evidence type="ECO:0000313" key="5">
    <source>
        <dbReference type="Proteomes" id="UP000594364"/>
    </source>
</evidence>
<dbReference type="EMBL" id="CP031390">
    <property type="protein sequence ID" value="QPH18204.1"/>
    <property type="molecule type" value="Genomic_DNA"/>
</dbReference>
<evidence type="ECO:0000256" key="1">
    <source>
        <dbReference type="ARBA" id="ARBA00011353"/>
    </source>
</evidence>
<evidence type="ECO:0000259" key="3">
    <source>
        <dbReference type="PROSITE" id="PS50013"/>
    </source>
</evidence>
<sequence>MEIIALSDGSDEELHTPEPPTPARKPSPRSKFTVAIRPRPKYVPGTGPALQPLRLLPSAASTGYIIERILLPSPGLAADGRPLPKRMAYVVGWHDLPAASLLVPAMQILHYVSPRALEEWENRLEVEMDEDRGDLSNGIGARRLRQDVTRRARPRPPAHTEIEQPAAIEPEPQPVYATRPKGQGMSLSTPNKRKLADFEGLTDEEKTPTRQISREQLGNRDSEELADVLLYDDDLNHTVVDDGMEERDTIKMTGSNGPNKGPKTITPVPLPPFITSSTNTSGPQVSKKEPTVVNPGVKNPSEPVPHKEEVVLSIEGGTLPSGPSPVAPAGNGSIAAPLPRTRGSTRELRKSTSMGGTSATSVQKQRRSRTSSTRAKKHPGTRPRPIDISGQGDEPVWAVERLEDMAFYDVENRGLVRYFLVRWAGDWPPEQNPSWEPEENIPPGLIRSYTKMDKKRRAKLTAQNQRPPPDHGGWAAERRYRSVSEAFEGDAEQDAPLSGAAKGHSESQSLDNKVFIVDEGVDINGRNGIETPVPLPPSAFGLLGRST</sequence>